<dbReference type="InterPro" id="IPR003029">
    <property type="entry name" value="S1_domain"/>
</dbReference>
<evidence type="ECO:0000313" key="8">
    <source>
        <dbReference type="Proteomes" id="UP000075606"/>
    </source>
</evidence>
<dbReference type="GO" id="GO:0016787">
    <property type="term" value="F:hydrolase activity"/>
    <property type="evidence" value="ECO:0007669"/>
    <property type="project" value="UniProtKB-KW"/>
</dbReference>
<dbReference type="Pfam" id="PF00575">
    <property type="entry name" value="S1"/>
    <property type="match status" value="3"/>
</dbReference>
<feature type="domain" description="S1 motif" evidence="6">
    <location>
        <begin position="1210"/>
        <end position="1278"/>
    </location>
</feature>
<feature type="domain" description="S1 motif" evidence="6">
    <location>
        <begin position="1110"/>
        <end position="1178"/>
    </location>
</feature>
<keyword evidence="4" id="KW-0347">Helicase</keyword>
<evidence type="ECO:0000256" key="3">
    <source>
        <dbReference type="ARBA" id="ARBA00022801"/>
    </source>
</evidence>
<dbReference type="SMART" id="SM00382">
    <property type="entry name" value="AAA"/>
    <property type="match status" value="1"/>
</dbReference>
<keyword evidence="3" id="KW-0378">Hydrolase</keyword>
<keyword evidence="5" id="KW-0067">ATP-binding</keyword>
<dbReference type="InterPro" id="IPR012340">
    <property type="entry name" value="NA-bd_OB-fold"/>
</dbReference>
<dbReference type="CDD" id="cd00164">
    <property type="entry name" value="S1_like"/>
    <property type="match status" value="1"/>
</dbReference>
<dbReference type="OrthoDB" id="9757917at2"/>
<dbReference type="InterPro" id="IPR050534">
    <property type="entry name" value="Coronavir_polyprotein_1ab"/>
</dbReference>
<dbReference type="RefSeq" id="WP_068224689.1">
    <property type="nucleotide sequence ID" value="NZ_CP139724.1"/>
</dbReference>
<proteinExistence type="inferred from homology"/>
<feature type="domain" description="S1 motif" evidence="6">
    <location>
        <begin position="14"/>
        <end position="86"/>
    </location>
</feature>
<dbReference type="GO" id="GO:0005524">
    <property type="term" value="F:ATP binding"/>
    <property type="evidence" value="ECO:0007669"/>
    <property type="project" value="UniProtKB-KW"/>
</dbReference>
<dbReference type="SUPFAM" id="SSF52540">
    <property type="entry name" value="P-loop containing nucleoside triphosphate hydrolases"/>
    <property type="match status" value="1"/>
</dbReference>
<dbReference type="Gene3D" id="2.40.50.140">
    <property type="entry name" value="Nucleic acid-binding proteins"/>
    <property type="match status" value="4"/>
</dbReference>
<dbReference type="Proteomes" id="UP000075606">
    <property type="component" value="Unassembled WGS sequence"/>
</dbReference>
<dbReference type="FunFam" id="3.40.50.300:FF:000326">
    <property type="entry name" value="P-loop containing nucleoside triphosphate hydrolase"/>
    <property type="match status" value="1"/>
</dbReference>
<keyword evidence="8" id="KW-1185">Reference proteome</keyword>
<dbReference type="InterPro" id="IPR047187">
    <property type="entry name" value="SF1_C_Upf1"/>
</dbReference>
<name>A0A150X1P8_9BACT</name>
<dbReference type="Pfam" id="PF13087">
    <property type="entry name" value="AAA_12"/>
    <property type="match status" value="1"/>
</dbReference>
<sequence length="1376" mass="157398">MAVDNYSIEQFSPGTLIETEVKRKIEPGVLELDVSKNFTSTISILDLDWNLTRAEIQFKSIKEGDRIKAAVYEITPNDNHIRFSVRHLLDKPIETDYWKNLKLGDIISGKSVDVLSTGQVVELQNDLTGIIFDHSYQGDDFQLVTKDRETNLLILSKPVQTSQENDLEGSNLPQSSIVIKDEDFRSFESFTKSIYNDFAGPDELEFLESAFEAEPQLFSKELVTNSRLYLSFGLNHSAWDNFQAQVIPSILNKANDEEKIIKEAFEHIEKQSFWINLSKRNDKEFFTIYNDQLNFHGVINEFDEESCQFFIFNASFGRKDTNASRGKQISSKIGSYVLVDGISLLSPTDNVPIGESKKQVSILRRLQLKSQASIIFTELKMKTGEIIRSEGKSLQIFDKFLEYQIDHAKKNLPPPFPLSDIQRTQGGEKISWILPPEVDDYFGKDEEGEIYLDLRERIKSNKKDRTYEYKKFGSAKARQFGEVWLLEIEDSLPLKEVKELYIQKKASLRQYQVQREIIRDFFDKKLKLDHVENLLVNPKRIKTPFESQAELFNENLRKTEDQKTDNRQVKAVRKAIGNKDIFLIQGPPGTGKTTVITEVVRQLVSQGEKVLVTSQTHIAVDNVLEKLTEEKSLSLLRLGVKNKIRESLQQHHPNEQIKAYTKDFLRFIDTQIAIIELWELKKSDEEIRGTVKVLREEYSPVVRDKLAGFNFDLVDLLKSNSLIKTKSIFDTLNKWKTSVESGLEIIIAPILYSSVDVVFATCIGIKLDQVFNEIQFQFDTVIIDEAGKANLAESLVAISMAKKIILVGDQKQLPPYIESDLLDPKEENSFPKSKYGFRYGKEEIEYALKTSFFEFLTKRIDAGQFPLTNKEMLNYQHRMHPNIGRFVSESFYDGDVKMGSSTHLNELALPAPFNKEIIFFSTGAFENPYERQKGFSIINQTEAQILVQDILPKLLEFGVKDREVAVIAPYKSQVALIKTELEASAKHSLSNIEVATLDSFQGMEFDIIVFSFTRSASPDQEKKKVGFLDDARRLNVAFSRAKKKLILIGNSRTLTQQSSHYDGLFPFTKLFQKLVELSNDENIGAFYETNDDDYDFKSPHERFQEKYPVGSNVKGVVKAIVPYGAFVTIDGLDGLVHKTDISQHFVADVNDHLEVDQEVDVKVLKINIENKQISLGIKQTKENVKARTSESRAAGDYLLYEEFKKKFPVGSKVRGKIKIIKDYGMFITSHGLDGLLHISNIGDDKNLDLSQDFKVKDEIQVVLLDYNDELKKFQLGLKQIKEIEKWEVFKEANPAQTIIKTTIKDVAPFGIFVTFDSGFSGLVHISQLNPKKRNEIKKHYSKGDPLDVMILSYKDQKRQIELSETMALLKNKGRHV</sequence>
<organism evidence="7 8">
    <name type="scientific">Roseivirga spongicola</name>
    <dbReference type="NCBI Taxonomy" id="333140"/>
    <lineage>
        <taxon>Bacteria</taxon>
        <taxon>Pseudomonadati</taxon>
        <taxon>Bacteroidota</taxon>
        <taxon>Cytophagia</taxon>
        <taxon>Cytophagales</taxon>
        <taxon>Roseivirgaceae</taxon>
        <taxon>Roseivirga</taxon>
    </lineage>
</organism>
<dbReference type="PANTHER" id="PTHR43788">
    <property type="entry name" value="DNA2/NAM7 HELICASE FAMILY MEMBER"/>
    <property type="match status" value="1"/>
</dbReference>
<protein>
    <recommendedName>
        <fullName evidence="6">S1 motif domain-containing protein</fullName>
    </recommendedName>
</protein>
<feature type="domain" description="S1 motif" evidence="6">
    <location>
        <begin position="1296"/>
        <end position="1365"/>
    </location>
</feature>
<evidence type="ECO:0000256" key="4">
    <source>
        <dbReference type="ARBA" id="ARBA00022806"/>
    </source>
</evidence>
<evidence type="ECO:0000259" key="6">
    <source>
        <dbReference type="PROSITE" id="PS50126"/>
    </source>
</evidence>
<dbReference type="Pfam" id="PF13086">
    <property type="entry name" value="AAA_11"/>
    <property type="match status" value="1"/>
</dbReference>
<gene>
    <name evidence="7" type="ORF">AWW68_17335</name>
</gene>
<dbReference type="InterPro" id="IPR003593">
    <property type="entry name" value="AAA+_ATPase"/>
</dbReference>
<dbReference type="CDD" id="cd18808">
    <property type="entry name" value="SF1_C_Upf1"/>
    <property type="match status" value="1"/>
</dbReference>
<dbReference type="InterPro" id="IPR027417">
    <property type="entry name" value="P-loop_NTPase"/>
</dbReference>
<dbReference type="STRING" id="333140.AWW68_17335"/>
<comment type="similarity">
    <text evidence="1">Belongs to the DNA2/NAM7 helicase family.</text>
</comment>
<comment type="caution">
    <text evidence="7">The sequence shown here is derived from an EMBL/GenBank/DDBJ whole genome shotgun (WGS) entry which is preliminary data.</text>
</comment>
<dbReference type="GO" id="GO:0005694">
    <property type="term" value="C:chromosome"/>
    <property type="evidence" value="ECO:0007669"/>
    <property type="project" value="UniProtKB-ARBA"/>
</dbReference>
<reference evidence="7 8" key="1">
    <citation type="submission" date="2016-01" db="EMBL/GenBank/DDBJ databases">
        <title>Genome sequencing of Roseivirga spongicola UST030701-084.</title>
        <authorList>
            <person name="Selvaratnam C."/>
            <person name="Thevarajoo S."/>
            <person name="Goh K.M."/>
            <person name="Ee R."/>
            <person name="Chan K.-G."/>
            <person name="Chong C.S."/>
        </authorList>
    </citation>
    <scope>NUCLEOTIDE SEQUENCE [LARGE SCALE GENOMIC DNA]</scope>
    <source>
        <strain evidence="7 8">UST030701-084</strain>
    </source>
</reference>
<dbReference type="Gene3D" id="3.40.50.300">
    <property type="entry name" value="P-loop containing nucleotide triphosphate hydrolases"/>
    <property type="match status" value="2"/>
</dbReference>
<dbReference type="GO" id="GO:0043139">
    <property type="term" value="F:5'-3' DNA helicase activity"/>
    <property type="evidence" value="ECO:0007669"/>
    <property type="project" value="TreeGrafter"/>
</dbReference>
<evidence type="ECO:0000313" key="7">
    <source>
        <dbReference type="EMBL" id="KYG72659.1"/>
    </source>
</evidence>
<accession>A0A150X1P8</accession>
<keyword evidence="2" id="KW-0547">Nucleotide-binding</keyword>
<dbReference type="PANTHER" id="PTHR43788:SF8">
    <property type="entry name" value="DNA-BINDING PROTEIN SMUBP-2"/>
    <property type="match status" value="1"/>
</dbReference>
<dbReference type="GO" id="GO:0003676">
    <property type="term" value="F:nucleic acid binding"/>
    <property type="evidence" value="ECO:0007669"/>
    <property type="project" value="InterPro"/>
</dbReference>
<dbReference type="InterPro" id="IPR041677">
    <property type="entry name" value="DNA2/NAM7_AAA_11"/>
</dbReference>
<dbReference type="EMBL" id="LRPC01000029">
    <property type="protein sequence ID" value="KYG72659.1"/>
    <property type="molecule type" value="Genomic_DNA"/>
</dbReference>
<dbReference type="PROSITE" id="PS50126">
    <property type="entry name" value="S1"/>
    <property type="match status" value="4"/>
</dbReference>
<evidence type="ECO:0000256" key="2">
    <source>
        <dbReference type="ARBA" id="ARBA00022741"/>
    </source>
</evidence>
<evidence type="ECO:0000256" key="5">
    <source>
        <dbReference type="ARBA" id="ARBA00022840"/>
    </source>
</evidence>
<dbReference type="SUPFAM" id="SSF50249">
    <property type="entry name" value="Nucleic acid-binding proteins"/>
    <property type="match status" value="4"/>
</dbReference>
<dbReference type="SMART" id="SM00316">
    <property type="entry name" value="S1"/>
    <property type="match status" value="4"/>
</dbReference>
<evidence type="ECO:0000256" key="1">
    <source>
        <dbReference type="ARBA" id="ARBA00007913"/>
    </source>
</evidence>
<dbReference type="InterPro" id="IPR041679">
    <property type="entry name" value="DNA2/NAM7-like_C"/>
</dbReference>